<keyword evidence="4" id="KW-1185">Reference proteome</keyword>
<accession>A0A085MPM3</accession>
<reference evidence="3 4" key="1">
    <citation type="journal article" date="2014" name="Nat. Genet.">
        <title>Genome and transcriptome of the porcine whipworm Trichuris suis.</title>
        <authorList>
            <person name="Jex A.R."/>
            <person name="Nejsum P."/>
            <person name="Schwarz E.M."/>
            <person name="Hu L."/>
            <person name="Young N.D."/>
            <person name="Hall R.S."/>
            <person name="Korhonen P.K."/>
            <person name="Liao S."/>
            <person name="Thamsborg S."/>
            <person name="Xia J."/>
            <person name="Xu P."/>
            <person name="Wang S."/>
            <person name="Scheerlinck J.P."/>
            <person name="Hofmann A."/>
            <person name="Sternberg P.W."/>
            <person name="Wang J."/>
            <person name="Gasser R.B."/>
        </authorList>
    </citation>
    <scope>NUCLEOTIDE SEQUENCE [LARGE SCALE GENOMIC DNA]</scope>
    <source>
        <strain evidence="3">DCEP-RM93F</strain>
        <strain evidence="2">DCEP-RM93M</strain>
    </source>
</reference>
<evidence type="ECO:0000313" key="4">
    <source>
        <dbReference type="Proteomes" id="UP000030764"/>
    </source>
</evidence>
<evidence type="ECO:0000256" key="1">
    <source>
        <dbReference type="SAM" id="MobiDB-lite"/>
    </source>
</evidence>
<dbReference type="EMBL" id="KL364318">
    <property type="protein sequence ID" value="KFD44861.1"/>
    <property type="molecule type" value="Genomic_DNA"/>
</dbReference>
<proteinExistence type="predicted"/>
<sequence length="67" mass="7493">MRLRLHYHVVLKGERALCKVQLVLFPEGTDVSLCKQSVQDEFAPQTEKKSNKASKKAISLPEATAPK</sequence>
<dbReference type="Proteomes" id="UP000030764">
    <property type="component" value="Unassembled WGS sequence"/>
</dbReference>
<evidence type="ECO:0000313" key="2">
    <source>
        <dbReference type="EMBL" id="KFD44861.1"/>
    </source>
</evidence>
<dbReference type="Proteomes" id="UP000030758">
    <property type="component" value="Unassembled WGS sequence"/>
</dbReference>
<organism evidence="3">
    <name type="scientific">Trichuris suis</name>
    <name type="common">pig whipworm</name>
    <dbReference type="NCBI Taxonomy" id="68888"/>
    <lineage>
        <taxon>Eukaryota</taxon>
        <taxon>Metazoa</taxon>
        <taxon>Ecdysozoa</taxon>
        <taxon>Nematoda</taxon>
        <taxon>Enoplea</taxon>
        <taxon>Dorylaimia</taxon>
        <taxon>Trichinellida</taxon>
        <taxon>Trichuridae</taxon>
        <taxon>Trichuris</taxon>
    </lineage>
</organism>
<dbReference type="EMBL" id="KL368763">
    <property type="protein sequence ID" value="KFD59169.1"/>
    <property type="molecule type" value="Genomic_DNA"/>
</dbReference>
<protein>
    <submittedName>
        <fullName evidence="3">Uncharacterized protein</fullName>
    </submittedName>
</protein>
<dbReference type="AlphaFoldDB" id="A0A085MPM3"/>
<feature type="region of interest" description="Disordered" evidence="1">
    <location>
        <begin position="44"/>
        <end position="67"/>
    </location>
</feature>
<gene>
    <name evidence="2" type="ORF">M513_14262</name>
    <name evidence="3" type="ORF">M514_14262</name>
</gene>
<name>A0A085MPM3_9BILA</name>
<evidence type="ECO:0000313" key="3">
    <source>
        <dbReference type="EMBL" id="KFD59169.1"/>
    </source>
</evidence>